<reference evidence="1 2" key="1">
    <citation type="submission" date="2024-01" db="EMBL/GenBank/DDBJ databases">
        <title>Active colonisers of the gastrointestinal tract of Atlantic salmon farmed in a warm water region.</title>
        <authorList>
            <person name="Bowman J.P."/>
        </authorList>
    </citation>
    <scope>NUCLEOTIDE SEQUENCE [LARGE SCALE GENOMIC DNA]</scope>
    <source>
        <strain evidence="1 2">S3MW1</strain>
    </source>
</reference>
<dbReference type="Proteomes" id="UP001306119">
    <property type="component" value="Unassembled WGS sequence"/>
</dbReference>
<evidence type="ECO:0008006" key="3">
    <source>
        <dbReference type="Google" id="ProtNLM"/>
    </source>
</evidence>
<evidence type="ECO:0000313" key="1">
    <source>
        <dbReference type="EMBL" id="MEC6833849.1"/>
    </source>
</evidence>
<dbReference type="RefSeq" id="WP_327775681.1">
    <property type="nucleotide sequence ID" value="NZ_JAYXUG010000030.1"/>
</dbReference>
<dbReference type="EMBL" id="JAYXUG010000030">
    <property type="protein sequence ID" value="MEC6833849.1"/>
    <property type="molecule type" value="Genomic_DNA"/>
</dbReference>
<protein>
    <recommendedName>
        <fullName evidence="3">ParB-like nuclease domain protein</fullName>
    </recommendedName>
</protein>
<comment type="caution">
    <text evidence="1">The sequence shown here is derived from an EMBL/GenBank/DDBJ whole genome shotgun (WGS) entry which is preliminary data.</text>
</comment>
<sequence length="236" mass="26760">MLEDKSLPNLDDLEAVEGSFPYNEVQLDSDNAMIKEIIALYPNAATAEYKESLKNKLFDIDVHVDCGMHYRALSINGEDAAGIILHFNNNNRDHRPALIERYTRAMKANQWCRTPQGIGFYKDHQLADGQHRLFSAALANHTIDVFCQFDFEVEDTHALDAGGARNCSDALHMASILRPKVKDPMVKFLMRLMSYQCEIKLFDDPSDRSAVTFKCFAFFCRKECVAAPKKTKTIVS</sequence>
<organism evidence="1 2">
    <name type="scientific">Photobacterium toruni</name>
    <dbReference type="NCBI Taxonomy" id="1935446"/>
    <lineage>
        <taxon>Bacteria</taxon>
        <taxon>Pseudomonadati</taxon>
        <taxon>Pseudomonadota</taxon>
        <taxon>Gammaproteobacteria</taxon>
        <taxon>Vibrionales</taxon>
        <taxon>Vibrionaceae</taxon>
        <taxon>Photobacterium</taxon>
    </lineage>
</organism>
<name>A0ABU6LC20_9GAMM</name>
<gene>
    <name evidence="1" type="ORF">VXS06_18960</name>
</gene>
<accession>A0ABU6LC20</accession>
<evidence type="ECO:0000313" key="2">
    <source>
        <dbReference type="Proteomes" id="UP001306119"/>
    </source>
</evidence>
<keyword evidence="2" id="KW-1185">Reference proteome</keyword>
<proteinExistence type="predicted"/>